<dbReference type="CDD" id="cd03042">
    <property type="entry name" value="GST_N_Zeta"/>
    <property type="match status" value="1"/>
</dbReference>
<dbReference type="OrthoDB" id="509852at2"/>
<evidence type="ECO:0000256" key="1">
    <source>
        <dbReference type="ARBA" id="ARBA00010007"/>
    </source>
</evidence>
<dbReference type="AlphaFoldDB" id="A0A4R6ZA74"/>
<comment type="caution">
    <text evidence="4">The sequence shown here is derived from an EMBL/GenBank/DDBJ whole genome shotgun (WGS) entry which is preliminary data.</text>
</comment>
<evidence type="ECO:0000313" key="4">
    <source>
        <dbReference type="EMBL" id="TDR48833.1"/>
    </source>
</evidence>
<gene>
    <name evidence="4" type="ORF">DFR29_101457</name>
</gene>
<dbReference type="RefSeq" id="WP_133816937.1">
    <property type="nucleotide sequence ID" value="NZ_SNZH01000001.1"/>
</dbReference>
<dbReference type="EMBL" id="SNZH01000001">
    <property type="protein sequence ID" value="TDR48833.1"/>
    <property type="molecule type" value="Genomic_DNA"/>
</dbReference>
<dbReference type="InterPro" id="IPR010987">
    <property type="entry name" value="Glutathione-S-Trfase_C-like"/>
</dbReference>
<dbReference type="PANTHER" id="PTHR42673">
    <property type="entry name" value="MALEYLACETOACETATE ISOMERASE"/>
    <property type="match status" value="1"/>
</dbReference>
<dbReference type="InterPro" id="IPR005955">
    <property type="entry name" value="GST_Zeta"/>
</dbReference>
<dbReference type="Proteomes" id="UP000295293">
    <property type="component" value="Unassembled WGS sequence"/>
</dbReference>
<evidence type="ECO:0000259" key="3">
    <source>
        <dbReference type="PROSITE" id="PS50405"/>
    </source>
</evidence>
<dbReference type="GO" id="GO:0004364">
    <property type="term" value="F:glutathione transferase activity"/>
    <property type="evidence" value="ECO:0007669"/>
    <property type="project" value="TreeGrafter"/>
</dbReference>
<organism evidence="4 5">
    <name type="scientific">Tahibacter aquaticus</name>
    <dbReference type="NCBI Taxonomy" id="520092"/>
    <lineage>
        <taxon>Bacteria</taxon>
        <taxon>Pseudomonadati</taxon>
        <taxon>Pseudomonadota</taxon>
        <taxon>Gammaproteobacteria</taxon>
        <taxon>Lysobacterales</taxon>
        <taxon>Rhodanobacteraceae</taxon>
        <taxon>Tahibacter</taxon>
    </lineage>
</organism>
<proteinExistence type="inferred from homology"/>
<reference evidence="4 5" key="1">
    <citation type="submission" date="2019-03" db="EMBL/GenBank/DDBJ databases">
        <title>Genomic Encyclopedia of Type Strains, Phase IV (KMG-IV): sequencing the most valuable type-strain genomes for metagenomic binning, comparative biology and taxonomic classification.</title>
        <authorList>
            <person name="Goeker M."/>
        </authorList>
    </citation>
    <scope>NUCLEOTIDE SEQUENCE [LARGE SCALE GENOMIC DNA]</scope>
    <source>
        <strain evidence="4 5">DSM 21667</strain>
    </source>
</reference>
<feature type="domain" description="GST N-terminal" evidence="2">
    <location>
        <begin position="4"/>
        <end position="87"/>
    </location>
</feature>
<dbReference type="GO" id="GO:0006559">
    <property type="term" value="P:L-phenylalanine catabolic process"/>
    <property type="evidence" value="ECO:0007669"/>
    <property type="project" value="TreeGrafter"/>
</dbReference>
<dbReference type="InterPro" id="IPR034333">
    <property type="entry name" value="GST_Zeta_N"/>
</dbReference>
<dbReference type="CDD" id="cd03191">
    <property type="entry name" value="GST_C_Zeta"/>
    <property type="match status" value="1"/>
</dbReference>
<keyword evidence="5" id="KW-1185">Reference proteome</keyword>
<keyword evidence="4" id="KW-0413">Isomerase</keyword>
<dbReference type="InterPro" id="IPR040079">
    <property type="entry name" value="Glutathione_S-Trfase"/>
</dbReference>
<evidence type="ECO:0000259" key="2">
    <source>
        <dbReference type="PROSITE" id="PS50404"/>
    </source>
</evidence>
<dbReference type="FunFam" id="3.40.30.10:FF:000293">
    <property type="entry name" value="Maleylacetoacetate isomerase MaiA"/>
    <property type="match status" value="1"/>
</dbReference>
<dbReference type="PROSITE" id="PS50405">
    <property type="entry name" value="GST_CTER"/>
    <property type="match status" value="1"/>
</dbReference>
<dbReference type="InterPro" id="IPR034330">
    <property type="entry name" value="GST_Zeta_C"/>
</dbReference>
<comment type="similarity">
    <text evidence="1">Belongs to the GST superfamily. Zeta family.</text>
</comment>
<dbReference type="InterPro" id="IPR036249">
    <property type="entry name" value="Thioredoxin-like_sf"/>
</dbReference>
<dbReference type="GO" id="GO:0005737">
    <property type="term" value="C:cytoplasm"/>
    <property type="evidence" value="ECO:0007669"/>
    <property type="project" value="InterPro"/>
</dbReference>
<dbReference type="SUPFAM" id="SSF47616">
    <property type="entry name" value="GST C-terminal domain-like"/>
    <property type="match status" value="1"/>
</dbReference>
<protein>
    <submittedName>
        <fullName evidence="4">Maleylacetoacetate isomerase</fullName>
    </submittedName>
</protein>
<dbReference type="Pfam" id="PF13417">
    <property type="entry name" value="GST_N_3"/>
    <property type="match status" value="1"/>
</dbReference>
<dbReference type="Gene3D" id="3.40.30.10">
    <property type="entry name" value="Glutaredoxin"/>
    <property type="match status" value="1"/>
</dbReference>
<dbReference type="FunFam" id="1.20.1050.10:FF:000017">
    <property type="entry name" value="Maleylacetoacetate isomerase"/>
    <property type="match status" value="1"/>
</dbReference>
<dbReference type="SUPFAM" id="SSF52833">
    <property type="entry name" value="Thioredoxin-like"/>
    <property type="match status" value="1"/>
</dbReference>
<dbReference type="GO" id="GO:0006749">
    <property type="term" value="P:glutathione metabolic process"/>
    <property type="evidence" value="ECO:0007669"/>
    <property type="project" value="TreeGrafter"/>
</dbReference>
<name>A0A4R6ZA74_9GAMM</name>
<dbReference type="InterPro" id="IPR004045">
    <property type="entry name" value="Glutathione_S-Trfase_N"/>
</dbReference>
<feature type="domain" description="GST C-terminal" evidence="3">
    <location>
        <begin position="93"/>
        <end position="220"/>
    </location>
</feature>
<dbReference type="PROSITE" id="PS50404">
    <property type="entry name" value="GST_NTER"/>
    <property type="match status" value="1"/>
</dbReference>
<dbReference type="PANTHER" id="PTHR42673:SF21">
    <property type="entry name" value="GLUTATHIONE S-TRANSFERASE YFCF"/>
    <property type="match status" value="1"/>
</dbReference>
<dbReference type="GO" id="GO:0016034">
    <property type="term" value="F:maleylacetoacetate isomerase activity"/>
    <property type="evidence" value="ECO:0007669"/>
    <property type="project" value="TreeGrafter"/>
</dbReference>
<dbReference type="SFLD" id="SFLDS00019">
    <property type="entry name" value="Glutathione_Transferase_(cytos"/>
    <property type="match status" value="1"/>
</dbReference>
<accession>A0A4R6ZA74</accession>
<dbReference type="InterPro" id="IPR036282">
    <property type="entry name" value="Glutathione-S-Trfase_C_sf"/>
</dbReference>
<sequence length="220" mass="24896">MSAEGLRLYSYWRSSAAYRVRIALNLKGLPYEILPVNLAGNGGEQHSADYAQLNPQELVPTLLDGGRVIRQSMAIIEYLDESYDGETKLLPPTARDRARVRGLAQIVVCDIHPIGNLRVLQYLEREFNTPSVERERWSRHWIREGFEAFESLLAENPATGQFCEGDDPSLADVCLVPQVYNARRWGVDLAEFPTIARIETECLKLPAFERARPENQPDAP</sequence>
<evidence type="ECO:0000313" key="5">
    <source>
        <dbReference type="Proteomes" id="UP000295293"/>
    </source>
</evidence>
<dbReference type="Gene3D" id="1.20.1050.10">
    <property type="match status" value="1"/>
</dbReference>
<dbReference type="NCBIfam" id="TIGR01262">
    <property type="entry name" value="maiA"/>
    <property type="match status" value="1"/>
</dbReference>
<dbReference type="SFLD" id="SFLDG00358">
    <property type="entry name" value="Main_(cytGST)"/>
    <property type="match status" value="1"/>
</dbReference>